<dbReference type="AlphaFoldDB" id="A0A813EG54"/>
<sequence>ATASAPKSIQEKRIVHHPSKRNHSHSGVVADPVLLGEMEIAAAMVSGSDLLEEDDEICSVRPVAVMSVLPGQPLKPVAFNTNLAGRQLARSLS</sequence>
<feature type="non-terminal residue" evidence="2">
    <location>
        <position position="1"/>
    </location>
</feature>
<reference evidence="2" key="1">
    <citation type="submission" date="2021-02" db="EMBL/GenBank/DDBJ databases">
        <authorList>
            <person name="Dougan E. K."/>
            <person name="Rhodes N."/>
            <person name="Thang M."/>
            <person name="Chan C."/>
        </authorList>
    </citation>
    <scope>NUCLEOTIDE SEQUENCE</scope>
</reference>
<accession>A0A813EG54</accession>
<organism evidence="2 3">
    <name type="scientific">Polarella glacialis</name>
    <name type="common">Dinoflagellate</name>
    <dbReference type="NCBI Taxonomy" id="89957"/>
    <lineage>
        <taxon>Eukaryota</taxon>
        <taxon>Sar</taxon>
        <taxon>Alveolata</taxon>
        <taxon>Dinophyceae</taxon>
        <taxon>Suessiales</taxon>
        <taxon>Suessiaceae</taxon>
        <taxon>Polarella</taxon>
    </lineage>
</organism>
<gene>
    <name evidence="2" type="ORF">PGLA1383_LOCUS17983</name>
</gene>
<name>A0A813EG54_POLGL</name>
<dbReference type="EMBL" id="CAJNNV010011334">
    <property type="protein sequence ID" value="CAE8599637.1"/>
    <property type="molecule type" value="Genomic_DNA"/>
</dbReference>
<evidence type="ECO:0000256" key="1">
    <source>
        <dbReference type="SAM" id="MobiDB-lite"/>
    </source>
</evidence>
<proteinExistence type="predicted"/>
<evidence type="ECO:0000313" key="2">
    <source>
        <dbReference type="EMBL" id="CAE8599637.1"/>
    </source>
</evidence>
<feature type="region of interest" description="Disordered" evidence="1">
    <location>
        <begin position="1"/>
        <end position="26"/>
    </location>
</feature>
<protein>
    <submittedName>
        <fullName evidence="2">Uncharacterized protein</fullName>
    </submittedName>
</protein>
<dbReference type="Proteomes" id="UP000654075">
    <property type="component" value="Unassembled WGS sequence"/>
</dbReference>
<comment type="caution">
    <text evidence="2">The sequence shown here is derived from an EMBL/GenBank/DDBJ whole genome shotgun (WGS) entry which is preliminary data.</text>
</comment>
<keyword evidence="3" id="KW-1185">Reference proteome</keyword>
<feature type="compositionally biased region" description="Basic residues" evidence="1">
    <location>
        <begin position="14"/>
        <end position="24"/>
    </location>
</feature>
<evidence type="ECO:0000313" key="3">
    <source>
        <dbReference type="Proteomes" id="UP000654075"/>
    </source>
</evidence>